<dbReference type="RefSeq" id="WP_168567789.1">
    <property type="nucleotide sequence ID" value="NZ_CP051167.1"/>
</dbReference>
<evidence type="ECO:0000256" key="1">
    <source>
        <dbReference type="SAM" id="MobiDB-lite"/>
    </source>
</evidence>
<sequence length="250" mass="28060">MTFKHESHHNRHDKSDRPSPPAKASETNAELFELLSAYLDDEVSPEEREYVRELLETDSEAQRQYARLSKLHLGVLGMPTMAKHVEPEPSSSVDLALNFELISAYLDGEVTVEERREVHELLDRDPNAKKLYFKLLKLRGGVQSLPVPASEQPVQETVQQVFEQIDRRRQHNVVTWGGTAVAALFVALLSGVLPLERSLETQQASVPRVRSSPTESVNPTIKPAPDVKIQQLPVEKAQESSVVARALFVE</sequence>
<evidence type="ECO:0008006" key="5">
    <source>
        <dbReference type="Google" id="ProtNLM"/>
    </source>
</evidence>
<dbReference type="AlphaFoldDB" id="A0A6H1TSQ8"/>
<keyword evidence="4" id="KW-1185">Reference proteome</keyword>
<feature type="transmembrane region" description="Helical" evidence="2">
    <location>
        <begin position="173"/>
        <end position="195"/>
    </location>
</feature>
<organism evidence="3 4">
    <name type="scientific">Oxynema aestuarii AP17</name>
    <dbReference type="NCBI Taxonomy" id="2064643"/>
    <lineage>
        <taxon>Bacteria</taxon>
        <taxon>Bacillati</taxon>
        <taxon>Cyanobacteriota</taxon>
        <taxon>Cyanophyceae</taxon>
        <taxon>Oscillatoriophycideae</taxon>
        <taxon>Oscillatoriales</taxon>
        <taxon>Oscillatoriaceae</taxon>
        <taxon>Oxynema</taxon>
        <taxon>Oxynema aestuarii</taxon>
    </lineage>
</organism>
<keyword evidence="2" id="KW-0472">Membrane</keyword>
<dbReference type="EMBL" id="CP051167">
    <property type="protein sequence ID" value="QIZ69632.1"/>
    <property type="molecule type" value="Genomic_DNA"/>
</dbReference>
<dbReference type="KEGG" id="oxy:HCG48_02735"/>
<evidence type="ECO:0000256" key="2">
    <source>
        <dbReference type="SAM" id="Phobius"/>
    </source>
</evidence>
<feature type="compositionally biased region" description="Polar residues" evidence="1">
    <location>
        <begin position="203"/>
        <end position="219"/>
    </location>
</feature>
<keyword evidence="2" id="KW-0812">Transmembrane</keyword>
<accession>A0A6H1TSQ8</accession>
<feature type="compositionally biased region" description="Basic residues" evidence="1">
    <location>
        <begin position="1"/>
        <end position="12"/>
    </location>
</feature>
<evidence type="ECO:0000313" key="4">
    <source>
        <dbReference type="Proteomes" id="UP000500857"/>
    </source>
</evidence>
<dbReference type="PANTHER" id="PTHR30273">
    <property type="entry name" value="PERIPLASMIC SIGNAL SENSOR AND SIGMA FACTOR ACTIVATOR FECR-RELATED"/>
    <property type="match status" value="1"/>
</dbReference>
<feature type="region of interest" description="Disordered" evidence="1">
    <location>
        <begin position="203"/>
        <end position="222"/>
    </location>
</feature>
<evidence type="ECO:0000313" key="3">
    <source>
        <dbReference type="EMBL" id="QIZ69632.1"/>
    </source>
</evidence>
<gene>
    <name evidence="3" type="ORF">HCG48_02735</name>
</gene>
<dbReference type="GO" id="GO:0016989">
    <property type="term" value="F:sigma factor antagonist activity"/>
    <property type="evidence" value="ECO:0007669"/>
    <property type="project" value="TreeGrafter"/>
</dbReference>
<feature type="region of interest" description="Disordered" evidence="1">
    <location>
        <begin position="1"/>
        <end position="27"/>
    </location>
</feature>
<dbReference type="PANTHER" id="PTHR30273:SF2">
    <property type="entry name" value="PROTEIN FECR"/>
    <property type="match status" value="1"/>
</dbReference>
<protein>
    <recommendedName>
        <fullName evidence="5">Fis family transcriptional regulator</fullName>
    </recommendedName>
</protein>
<proteinExistence type="predicted"/>
<keyword evidence="2" id="KW-1133">Transmembrane helix</keyword>
<reference evidence="3 4" key="1">
    <citation type="submission" date="2020-04" db="EMBL/GenBank/DDBJ databases">
        <authorList>
            <person name="Basu S."/>
            <person name="Maruthanayagam V."/>
            <person name="Chakraborty S."/>
            <person name="Pramanik A."/>
            <person name="Mukherjee J."/>
            <person name="Brink B."/>
        </authorList>
    </citation>
    <scope>NUCLEOTIDE SEQUENCE [LARGE SCALE GENOMIC DNA]</scope>
    <source>
        <strain evidence="3 4">AP17</strain>
    </source>
</reference>
<dbReference type="Proteomes" id="UP000500857">
    <property type="component" value="Chromosome"/>
</dbReference>
<name>A0A6H1TSQ8_9CYAN</name>
<dbReference type="InterPro" id="IPR012373">
    <property type="entry name" value="Ferrdict_sens_TM"/>
</dbReference>